<name>A0A0A8Z026_ARUDO</name>
<keyword evidence="1" id="KW-0812">Transmembrane</keyword>
<dbReference type="EMBL" id="GBRH01265759">
    <property type="protein sequence ID" value="JAD32136.1"/>
    <property type="molecule type" value="Transcribed_RNA"/>
</dbReference>
<protein>
    <submittedName>
        <fullName evidence="2">Uncharacterized protein</fullName>
    </submittedName>
</protein>
<feature type="transmembrane region" description="Helical" evidence="1">
    <location>
        <begin position="18"/>
        <end position="40"/>
    </location>
</feature>
<evidence type="ECO:0000313" key="2">
    <source>
        <dbReference type="EMBL" id="JAD32136.1"/>
    </source>
</evidence>
<evidence type="ECO:0000256" key="1">
    <source>
        <dbReference type="SAM" id="Phobius"/>
    </source>
</evidence>
<organism evidence="2">
    <name type="scientific">Arundo donax</name>
    <name type="common">Giant reed</name>
    <name type="synonym">Donax arundinaceus</name>
    <dbReference type="NCBI Taxonomy" id="35708"/>
    <lineage>
        <taxon>Eukaryota</taxon>
        <taxon>Viridiplantae</taxon>
        <taxon>Streptophyta</taxon>
        <taxon>Embryophyta</taxon>
        <taxon>Tracheophyta</taxon>
        <taxon>Spermatophyta</taxon>
        <taxon>Magnoliopsida</taxon>
        <taxon>Liliopsida</taxon>
        <taxon>Poales</taxon>
        <taxon>Poaceae</taxon>
        <taxon>PACMAD clade</taxon>
        <taxon>Arundinoideae</taxon>
        <taxon>Arundineae</taxon>
        <taxon>Arundo</taxon>
    </lineage>
</organism>
<keyword evidence="1" id="KW-0472">Membrane</keyword>
<dbReference type="AlphaFoldDB" id="A0A0A8Z026"/>
<accession>A0A0A8Z026</accession>
<reference evidence="2" key="1">
    <citation type="submission" date="2014-09" db="EMBL/GenBank/DDBJ databases">
        <authorList>
            <person name="Magalhaes I.L.F."/>
            <person name="Oliveira U."/>
            <person name="Santos F.R."/>
            <person name="Vidigal T.H.D.A."/>
            <person name="Brescovit A.D."/>
            <person name="Santos A.J."/>
        </authorList>
    </citation>
    <scope>NUCLEOTIDE SEQUENCE</scope>
    <source>
        <tissue evidence="2">Shoot tissue taken approximately 20 cm above the soil surface</tissue>
    </source>
</reference>
<proteinExistence type="predicted"/>
<reference evidence="2" key="2">
    <citation type="journal article" date="2015" name="Data Brief">
        <title>Shoot transcriptome of the giant reed, Arundo donax.</title>
        <authorList>
            <person name="Barrero R.A."/>
            <person name="Guerrero F.D."/>
            <person name="Moolhuijzen P."/>
            <person name="Goolsby J.A."/>
            <person name="Tidwell J."/>
            <person name="Bellgard S.E."/>
            <person name="Bellgard M.I."/>
        </authorList>
    </citation>
    <scope>NUCLEOTIDE SEQUENCE</scope>
    <source>
        <tissue evidence="2">Shoot tissue taken approximately 20 cm above the soil surface</tissue>
    </source>
</reference>
<keyword evidence="1" id="KW-1133">Transmembrane helix</keyword>
<sequence length="41" mass="4709">MVIHCCFHQHPRPQYVSMAANILLLVLFSFFLGAVTIVLYD</sequence>